<keyword evidence="3" id="KW-1185">Reference proteome</keyword>
<evidence type="ECO:0000313" key="2">
    <source>
        <dbReference type="EMBL" id="RIH93701.1"/>
    </source>
</evidence>
<dbReference type="GO" id="GO:0019825">
    <property type="term" value="F:oxygen binding"/>
    <property type="evidence" value="ECO:0007669"/>
    <property type="project" value="InterPro"/>
</dbReference>
<dbReference type="SUPFAM" id="SSF46458">
    <property type="entry name" value="Globin-like"/>
    <property type="match status" value="1"/>
</dbReference>
<proteinExistence type="predicted"/>
<sequence length="185" mass="20571">MDPQELLEKLLARTGLGELHIATLRKLEAVMGPLASEVALAFYDYLGRDPEMREILWAVPGRVERLYGSFARWYRELFSGCYDVSYSAQRIRIGLIHAAVGVKPSFIMPAMGIVQELSLEHMRDSLRGSELLAGMEALQKILAIDLALLQEGYNAAMEEGFRMGMGVSQREALAAGARVLLERAQ</sequence>
<evidence type="ECO:0000259" key="1">
    <source>
        <dbReference type="Pfam" id="PF11563"/>
    </source>
</evidence>
<dbReference type="Proteomes" id="UP000266178">
    <property type="component" value="Unassembled WGS sequence"/>
</dbReference>
<organism evidence="2 3">
    <name type="scientific">Meiothermus granaticius NBRC 107808</name>
    <dbReference type="NCBI Taxonomy" id="1227551"/>
    <lineage>
        <taxon>Bacteria</taxon>
        <taxon>Thermotogati</taxon>
        <taxon>Deinococcota</taxon>
        <taxon>Deinococci</taxon>
        <taxon>Thermales</taxon>
        <taxon>Thermaceae</taxon>
        <taxon>Meiothermus</taxon>
    </lineage>
</organism>
<comment type="caution">
    <text evidence="2">The sequence shown here is derived from an EMBL/GenBank/DDBJ whole genome shotgun (WGS) entry which is preliminary data.</text>
</comment>
<dbReference type="Gene3D" id="1.10.490.10">
    <property type="entry name" value="Globins"/>
    <property type="match status" value="1"/>
</dbReference>
<dbReference type="Pfam" id="PF11563">
    <property type="entry name" value="Protoglobin"/>
    <property type="match status" value="1"/>
</dbReference>
<accession>A0A399FF38</accession>
<dbReference type="InterPro" id="IPR012292">
    <property type="entry name" value="Globin/Proto"/>
</dbReference>
<dbReference type="RefSeq" id="WP_119355821.1">
    <property type="nucleotide sequence ID" value="NZ_BJXM01000002.1"/>
</dbReference>
<dbReference type="GO" id="GO:0020037">
    <property type="term" value="F:heme binding"/>
    <property type="evidence" value="ECO:0007669"/>
    <property type="project" value="InterPro"/>
</dbReference>
<dbReference type="InterPro" id="IPR009050">
    <property type="entry name" value="Globin-like_sf"/>
</dbReference>
<feature type="domain" description="Globin-sensor" evidence="1">
    <location>
        <begin position="6"/>
        <end position="158"/>
    </location>
</feature>
<name>A0A399FF38_9DEIN</name>
<gene>
    <name evidence="2" type="primary">hemAT</name>
    <name evidence="2" type="ORF">Mgrana_00284</name>
</gene>
<dbReference type="InterPro" id="IPR044398">
    <property type="entry name" value="Globin-sensor_dom"/>
</dbReference>
<dbReference type="AlphaFoldDB" id="A0A399FF38"/>
<evidence type="ECO:0000313" key="3">
    <source>
        <dbReference type="Proteomes" id="UP000266178"/>
    </source>
</evidence>
<protein>
    <submittedName>
        <fullName evidence="2">Heme-based aerotactic transducer HemAT</fullName>
    </submittedName>
</protein>
<reference evidence="2 3" key="1">
    <citation type="submission" date="2018-08" db="EMBL/GenBank/DDBJ databases">
        <title>Meiothermus granaticius genome AF-68 sequencing project.</title>
        <authorList>
            <person name="Da Costa M.S."/>
            <person name="Albuquerque L."/>
            <person name="Raposo P."/>
            <person name="Froufe H.J.C."/>
            <person name="Barroso C.S."/>
            <person name="Egas C."/>
        </authorList>
    </citation>
    <scope>NUCLEOTIDE SEQUENCE [LARGE SCALE GENOMIC DNA]</scope>
    <source>
        <strain evidence="2 3">AF-68</strain>
    </source>
</reference>
<dbReference type="OrthoDB" id="266313at2"/>
<dbReference type="EMBL" id="QWLB01000003">
    <property type="protein sequence ID" value="RIH93701.1"/>
    <property type="molecule type" value="Genomic_DNA"/>
</dbReference>